<feature type="compositionally biased region" description="Basic and acidic residues" evidence="1">
    <location>
        <begin position="136"/>
        <end position="156"/>
    </location>
</feature>
<keyword evidence="3" id="KW-1185">Reference proteome</keyword>
<gene>
    <name evidence="2" type="ORF">Tco_1111947</name>
</gene>
<evidence type="ECO:0000313" key="3">
    <source>
        <dbReference type="Proteomes" id="UP001151760"/>
    </source>
</evidence>
<organism evidence="2 3">
    <name type="scientific">Tanacetum coccineum</name>
    <dbReference type="NCBI Taxonomy" id="301880"/>
    <lineage>
        <taxon>Eukaryota</taxon>
        <taxon>Viridiplantae</taxon>
        <taxon>Streptophyta</taxon>
        <taxon>Embryophyta</taxon>
        <taxon>Tracheophyta</taxon>
        <taxon>Spermatophyta</taxon>
        <taxon>Magnoliopsida</taxon>
        <taxon>eudicotyledons</taxon>
        <taxon>Gunneridae</taxon>
        <taxon>Pentapetalae</taxon>
        <taxon>asterids</taxon>
        <taxon>campanulids</taxon>
        <taxon>Asterales</taxon>
        <taxon>Asteraceae</taxon>
        <taxon>Asteroideae</taxon>
        <taxon>Anthemideae</taxon>
        <taxon>Anthemidinae</taxon>
        <taxon>Tanacetum</taxon>
    </lineage>
</organism>
<evidence type="ECO:0000313" key="2">
    <source>
        <dbReference type="EMBL" id="GJU01609.1"/>
    </source>
</evidence>
<protein>
    <submittedName>
        <fullName evidence="2">Uncharacterized protein</fullName>
    </submittedName>
</protein>
<feature type="region of interest" description="Disordered" evidence="1">
    <location>
        <begin position="286"/>
        <end position="305"/>
    </location>
</feature>
<feature type="region of interest" description="Disordered" evidence="1">
    <location>
        <begin position="23"/>
        <end position="64"/>
    </location>
</feature>
<comment type="caution">
    <text evidence="2">The sequence shown here is derived from an EMBL/GenBank/DDBJ whole genome shotgun (WGS) entry which is preliminary data.</text>
</comment>
<feature type="compositionally biased region" description="Polar residues" evidence="1">
    <location>
        <begin position="287"/>
        <end position="305"/>
    </location>
</feature>
<feature type="compositionally biased region" description="Basic and acidic residues" evidence="1">
    <location>
        <begin position="170"/>
        <end position="194"/>
    </location>
</feature>
<reference evidence="2" key="2">
    <citation type="submission" date="2022-01" db="EMBL/GenBank/DDBJ databases">
        <authorList>
            <person name="Yamashiro T."/>
            <person name="Shiraishi A."/>
            <person name="Satake H."/>
            <person name="Nakayama K."/>
        </authorList>
    </citation>
    <scope>NUCLEOTIDE SEQUENCE</scope>
</reference>
<name>A0ABQ5INE2_9ASTR</name>
<proteinExistence type="predicted"/>
<evidence type="ECO:0000256" key="1">
    <source>
        <dbReference type="SAM" id="MobiDB-lite"/>
    </source>
</evidence>
<dbReference type="EMBL" id="BQNB010020980">
    <property type="protein sequence ID" value="GJU01609.1"/>
    <property type="molecule type" value="Genomic_DNA"/>
</dbReference>
<feature type="compositionally biased region" description="Low complexity" evidence="1">
    <location>
        <begin position="43"/>
        <end position="55"/>
    </location>
</feature>
<dbReference type="Proteomes" id="UP001151760">
    <property type="component" value="Unassembled WGS sequence"/>
</dbReference>
<accession>A0ABQ5INE2</accession>
<feature type="region of interest" description="Disordered" evidence="1">
    <location>
        <begin position="136"/>
        <end position="223"/>
    </location>
</feature>
<reference evidence="2" key="1">
    <citation type="journal article" date="2022" name="Int. J. Mol. Sci.">
        <title>Draft Genome of Tanacetum Coccineum: Genomic Comparison of Closely Related Tanacetum-Family Plants.</title>
        <authorList>
            <person name="Yamashiro T."/>
            <person name="Shiraishi A."/>
            <person name="Nakayama K."/>
            <person name="Satake H."/>
        </authorList>
    </citation>
    <scope>NUCLEOTIDE SEQUENCE</scope>
</reference>
<feature type="compositionally biased region" description="Basic residues" evidence="1">
    <location>
        <begin position="29"/>
        <end position="40"/>
    </location>
</feature>
<sequence length="305" mass="34655">MNENHELYNESYVLYDRVMNPLAAQQERKTRKDRGTRRDRHSTSSSSAFDQPSSSHLNDDDDGNREGTACASTLCQLERNDGTIQCESNLFQSYALSWKPCQGDSLNLPDHRYQDYQDKDCQGRLLEIFQDDAKYEHVGQDTRSQDGRDDNDKQGKDLNISKLKTKSKRKSSDQRSHSMKEQAYNKDKDQEQDSRTQCQSNLKKSKTIRPDKISNGDQSGLGEHLAPMECPDKIPIEDQSGFGAWFANRVWGWRVVAPPQTRPIAIPNDNASAISSLKYFTDLPNVTPRQGGNTRHNVNGIVTTH</sequence>